<reference evidence="1 2" key="1">
    <citation type="submission" date="2017-04" db="EMBL/GenBank/DDBJ databases">
        <authorList>
            <person name="Afonso C.L."/>
            <person name="Miller P.J."/>
            <person name="Scott M.A."/>
            <person name="Spackman E."/>
            <person name="Goraichik I."/>
            <person name="Dimitrov K.M."/>
            <person name="Suarez D.L."/>
            <person name="Swayne D.E."/>
        </authorList>
    </citation>
    <scope>NUCLEOTIDE SEQUENCE [LARGE SCALE GENOMIC DNA]</scope>
    <source>
        <strain evidence="1 2">11</strain>
    </source>
</reference>
<proteinExistence type="predicted"/>
<gene>
    <name evidence="1" type="ORF">SAMN06295960_0097</name>
</gene>
<organism evidence="1 2">
    <name type="scientific">Paenibacillus aquistagni</name>
    <dbReference type="NCBI Taxonomy" id="1852522"/>
    <lineage>
        <taxon>Bacteria</taxon>
        <taxon>Bacillati</taxon>
        <taxon>Bacillota</taxon>
        <taxon>Bacilli</taxon>
        <taxon>Bacillales</taxon>
        <taxon>Paenibacillaceae</taxon>
        <taxon>Paenibacillus</taxon>
    </lineage>
</organism>
<accession>A0A1X7I3C5</accession>
<dbReference type="AlphaFoldDB" id="A0A1X7I3C5"/>
<dbReference type="Proteomes" id="UP000193834">
    <property type="component" value="Unassembled WGS sequence"/>
</dbReference>
<dbReference type="EMBL" id="FXAZ01000001">
    <property type="protein sequence ID" value="SMG08921.1"/>
    <property type="molecule type" value="Genomic_DNA"/>
</dbReference>
<evidence type="ECO:0000313" key="2">
    <source>
        <dbReference type="Proteomes" id="UP000193834"/>
    </source>
</evidence>
<sequence>MVNDMRCPNCNSKDIGKIGSHQFYCWGCFIELTVNGDKMSVYQVEEDGTLSSLDDLFFGDDWLPTDVGETQTSTQM</sequence>
<dbReference type="STRING" id="1852522.SAMN06295960_0097"/>
<keyword evidence="2" id="KW-1185">Reference proteome</keyword>
<name>A0A1X7I3C5_9BACL</name>
<evidence type="ECO:0000313" key="1">
    <source>
        <dbReference type="EMBL" id="SMG08921.1"/>
    </source>
</evidence>
<protein>
    <submittedName>
        <fullName evidence="1">Uncharacterized protein</fullName>
    </submittedName>
</protein>